<keyword evidence="2" id="KW-1185">Reference proteome</keyword>
<accession>A0A0G4MIZ9</accession>
<dbReference type="PANTHER" id="PTHR34987">
    <property type="entry name" value="C, PUTATIVE (AFU_ORTHOLOGUE AFUA_3G02880)-RELATED"/>
    <property type="match status" value="1"/>
</dbReference>
<dbReference type="InterPro" id="IPR008928">
    <property type="entry name" value="6-hairpin_glycosidase_sf"/>
</dbReference>
<dbReference type="SUPFAM" id="SSF48208">
    <property type="entry name" value="Six-hairpin glycosidases"/>
    <property type="match status" value="1"/>
</dbReference>
<proteinExistence type="predicted"/>
<evidence type="ECO:0000313" key="1">
    <source>
        <dbReference type="EMBL" id="CRK34246.1"/>
    </source>
</evidence>
<dbReference type="AlphaFoldDB" id="A0A0G4MIZ9"/>
<organism evidence="1 2">
    <name type="scientific">Verticillium longisporum</name>
    <name type="common">Verticillium dahliae var. longisporum</name>
    <dbReference type="NCBI Taxonomy" id="100787"/>
    <lineage>
        <taxon>Eukaryota</taxon>
        <taxon>Fungi</taxon>
        <taxon>Dikarya</taxon>
        <taxon>Ascomycota</taxon>
        <taxon>Pezizomycotina</taxon>
        <taxon>Sordariomycetes</taxon>
        <taxon>Hypocreomycetidae</taxon>
        <taxon>Glomerellales</taxon>
        <taxon>Plectosphaerellaceae</taxon>
        <taxon>Verticillium</taxon>
    </lineage>
</organism>
<dbReference type="GO" id="GO:0005975">
    <property type="term" value="P:carbohydrate metabolic process"/>
    <property type="evidence" value="ECO:0007669"/>
    <property type="project" value="InterPro"/>
</dbReference>
<gene>
    <name evidence="1" type="ORF">BN1708_019453</name>
</gene>
<name>A0A0G4MIZ9_VERLO</name>
<protein>
    <submittedName>
        <fullName evidence="1">Uncharacterized protein</fullName>
    </submittedName>
</protein>
<sequence>MGVAVPAAFVSTGDLESARNAIETMFEFQEPSGIFPRAGPPYLDATSDTYHMWTMIGAYNYVLYSGDLDWLNAHWATYRKAMDYIYGKVLPAPSGLLNA</sequence>
<reference evidence="2" key="1">
    <citation type="submission" date="2015-05" db="EMBL/GenBank/DDBJ databases">
        <authorList>
            <person name="Fogelqvist Johan"/>
        </authorList>
    </citation>
    <scope>NUCLEOTIDE SEQUENCE [LARGE SCALE GENOMIC DNA]</scope>
</reference>
<dbReference type="STRING" id="100787.A0A0G4MIZ9"/>
<dbReference type="Gene3D" id="1.50.10.10">
    <property type="match status" value="1"/>
</dbReference>
<dbReference type="EMBL" id="CVQH01022934">
    <property type="protein sequence ID" value="CRK34246.1"/>
    <property type="molecule type" value="Genomic_DNA"/>
</dbReference>
<dbReference type="InterPro" id="IPR012341">
    <property type="entry name" value="6hp_glycosidase-like_sf"/>
</dbReference>
<dbReference type="PANTHER" id="PTHR34987:SF5">
    <property type="entry name" value="ALPHA-RHAMNOSIDASE"/>
    <property type="match status" value="1"/>
</dbReference>
<feature type="non-terminal residue" evidence="1">
    <location>
        <position position="99"/>
    </location>
</feature>
<evidence type="ECO:0000313" key="2">
    <source>
        <dbReference type="Proteomes" id="UP000044602"/>
    </source>
</evidence>
<dbReference type="GO" id="GO:0003824">
    <property type="term" value="F:catalytic activity"/>
    <property type="evidence" value="ECO:0007669"/>
    <property type="project" value="UniProtKB-ARBA"/>
</dbReference>
<dbReference type="Proteomes" id="UP000044602">
    <property type="component" value="Unassembled WGS sequence"/>
</dbReference>